<dbReference type="EMBL" id="CM042053">
    <property type="protein sequence ID" value="KAI3715528.1"/>
    <property type="molecule type" value="Genomic_DNA"/>
</dbReference>
<protein>
    <submittedName>
        <fullName evidence="1">Uncharacterized protein</fullName>
    </submittedName>
</protein>
<evidence type="ECO:0000313" key="2">
    <source>
        <dbReference type="Proteomes" id="UP001055879"/>
    </source>
</evidence>
<gene>
    <name evidence="1" type="ORF">L6452_22513</name>
</gene>
<keyword evidence="2" id="KW-1185">Reference proteome</keyword>
<dbReference type="Proteomes" id="UP001055879">
    <property type="component" value="Linkage Group LG07"/>
</dbReference>
<reference evidence="1 2" key="2">
    <citation type="journal article" date="2022" name="Mol. Ecol. Resour.">
        <title>The genomes of chicory, endive, great burdock and yacon provide insights into Asteraceae paleo-polyploidization history and plant inulin production.</title>
        <authorList>
            <person name="Fan W."/>
            <person name="Wang S."/>
            <person name="Wang H."/>
            <person name="Wang A."/>
            <person name="Jiang F."/>
            <person name="Liu H."/>
            <person name="Zhao H."/>
            <person name="Xu D."/>
            <person name="Zhang Y."/>
        </authorList>
    </citation>
    <scope>NUCLEOTIDE SEQUENCE [LARGE SCALE GENOMIC DNA]</scope>
    <source>
        <strain evidence="2">cv. Niubang</strain>
    </source>
</reference>
<comment type="caution">
    <text evidence="1">The sequence shown here is derived from an EMBL/GenBank/DDBJ whole genome shotgun (WGS) entry which is preliminary data.</text>
</comment>
<sequence>MSSDHANLGFLPPSAADITDELHRQPPPSSATFENLSRFTALPLPQTSPRTPTITTSHPNNNTAVENTTTPESQLAAVLGRAINAIPPTSFRHATVNTQNPLRRTVSDASSSDYSQPSTITTTPPKAPDPARRTPLRRTVSAPISIHHQEPNKTMTTPPQVPVARTIFPSTNPRATAPQSSNRKESPGFKRLRKIEETVRDIEQRCWDVMQECESGVAEEHIQEDNSFQAVVEEQVKGERVVFETLSDGGLRFRLSCSCGKGFEILLKDNGCFYKLT</sequence>
<evidence type="ECO:0000313" key="1">
    <source>
        <dbReference type="EMBL" id="KAI3715528.1"/>
    </source>
</evidence>
<reference evidence="2" key="1">
    <citation type="journal article" date="2022" name="Mol. Ecol. Resour.">
        <title>The genomes of chicory, endive, great burdock and yacon provide insights into Asteraceae palaeo-polyploidization history and plant inulin production.</title>
        <authorList>
            <person name="Fan W."/>
            <person name="Wang S."/>
            <person name="Wang H."/>
            <person name="Wang A."/>
            <person name="Jiang F."/>
            <person name="Liu H."/>
            <person name="Zhao H."/>
            <person name="Xu D."/>
            <person name="Zhang Y."/>
        </authorList>
    </citation>
    <scope>NUCLEOTIDE SEQUENCE [LARGE SCALE GENOMIC DNA]</scope>
    <source>
        <strain evidence="2">cv. Niubang</strain>
    </source>
</reference>
<organism evidence="1 2">
    <name type="scientific">Arctium lappa</name>
    <name type="common">Greater burdock</name>
    <name type="synonym">Lappa major</name>
    <dbReference type="NCBI Taxonomy" id="4217"/>
    <lineage>
        <taxon>Eukaryota</taxon>
        <taxon>Viridiplantae</taxon>
        <taxon>Streptophyta</taxon>
        <taxon>Embryophyta</taxon>
        <taxon>Tracheophyta</taxon>
        <taxon>Spermatophyta</taxon>
        <taxon>Magnoliopsida</taxon>
        <taxon>eudicotyledons</taxon>
        <taxon>Gunneridae</taxon>
        <taxon>Pentapetalae</taxon>
        <taxon>asterids</taxon>
        <taxon>campanulids</taxon>
        <taxon>Asterales</taxon>
        <taxon>Asteraceae</taxon>
        <taxon>Carduoideae</taxon>
        <taxon>Cardueae</taxon>
        <taxon>Arctiinae</taxon>
        <taxon>Arctium</taxon>
    </lineage>
</organism>
<name>A0ACB9B0C6_ARCLA</name>
<proteinExistence type="predicted"/>
<accession>A0ACB9B0C6</accession>